<comment type="caution">
    <text evidence="1">The sequence shown here is derived from an EMBL/GenBank/DDBJ whole genome shotgun (WGS) entry which is preliminary data.</text>
</comment>
<accession>A0A0F9ULB9</accession>
<reference evidence="1" key="1">
    <citation type="journal article" date="2015" name="Nature">
        <title>Complex archaea that bridge the gap between prokaryotes and eukaryotes.</title>
        <authorList>
            <person name="Spang A."/>
            <person name="Saw J.H."/>
            <person name="Jorgensen S.L."/>
            <person name="Zaremba-Niedzwiedzka K."/>
            <person name="Martijn J."/>
            <person name="Lind A.E."/>
            <person name="van Eijk R."/>
            <person name="Schleper C."/>
            <person name="Guy L."/>
            <person name="Ettema T.J."/>
        </authorList>
    </citation>
    <scope>NUCLEOTIDE SEQUENCE</scope>
</reference>
<organism evidence="1">
    <name type="scientific">marine sediment metagenome</name>
    <dbReference type="NCBI Taxonomy" id="412755"/>
    <lineage>
        <taxon>unclassified sequences</taxon>
        <taxon>metagenomes</taxon>
        <taxon>ecological metagenomes</taxon>
    </lineage>
</organism>
<dbReference type="InterPro" id="IPR040632">
    <property type="entry name" value="Sulfotransfer_4"/>
</dbReference>
<evidence type="ECO:0008006" key="2">
    <source>
        <dbReference type="Google" id="ProtNLM"/>
    </source>
</evidence>
<proteinExistence type="predicted"/>
<evidence type="ECO:0000313" key="1">
    <source>
        <dbReference type="EMBL" id="KKN92429.1"/>
    </source>
</evidence>
<gene>
    <name evidence="1" type="ORF">LCGC14_0209200</name>
</gene>
<dbReference type="SUPFAM" id="SSF52540">
    <property type="entry name" value="P-loop containing nucleoside triphosphate hydrolases"/>
    <property type="match status" value="1"/>
</dbReference>
<dbReference type="EMBL" id="LAZR01000095">
    <property type="protein sequence ID" value="KKN92429.1"/>
    <property type="molecule type" value="Genomic_DNA"/>
</dbReference>
<dbReference type="InterPro" id="IPR027417">
    <property type="entry name" value="P-loop_NTPase"/>
</dbReference>
<name>A0A0F9ULB9_9ZZZZ</name>
<dbReference type="Pfam" id="PF17784">
    <property type="entry name" value="Sulfotransfer_4"/>
    <property type="match status" value="1"/>
</dbReference>
<protein>
    <recommendedName>
        <fullName evidence="2">Sulfotransferase domain-containing protein</fullName>
    </recommendedName>
</protein>
<dbReference type="PANTHER" id="PTHR36978">
    <property type="entry name" value="P-LOOP CONTAINING NUCLEOTIDE TRIPHOSPHATE HYDROLASE"/>
    <property type="match status" value="1"/>
</dbReference>
<dbReference type="Gene3D" id="3.40.50.300">
    <property type="entry name" value="P-loop containing nucleotide triphosphate hydrolases"/>
    <property type="match status" value="1"/>
</dbReference>
<sequence>MGKIFGIGLSRTATKGLSTALNSLGIKTIHYPEEYDTLKLLSNGVFKLPILEEYDAITDIQTVPFYPQLDEEYPNSKFIFTVRDIDSWLESTKKHFKGVEREERLVRDIKYSEVYWMRSAVYGTLVWDRSVFRQRYYTHHTAVMDYFEGRDNLLVLDICAGDGWNKLCPFLGVDTPNSRFPDNITAERLVKRAWRNRSK</sequence>
<dbReference type="PANTHER" id="PTHR36978:SF4">
    <property type="entry name" value="P-LOOP CONTAINING NUCLEOSIDE TRIPHOSPHATE HYDROLASE PROTEIN"/>
    <property type="match status" value="1"/>
</dbReference>
<dbReference type="AlphaFoldDB" id="A0A0F9ULB9"/>